<evidence type="ECO:0000256" key="4">
    <source>
        <dbReference type="SAM" id="MobiDB-lite"/>
    </source>
</evidence>
<dbReference type="SFLD" id="SFLDS00029">
    <property type="entry name" value="Radical_SAM"/>
    <property type="match status" value="1"/>
</dbReference>
<feature type="region of interest" description="Disordered" evidence="4">
    <location>
        <begin position="31"/>
        <end position="53"/>
    </location>
</feature>
<dbReference type="PATRIC" id="fig|1579979.3.peg.1145"/>
<proteinExistence type="predicted"/>
<dbReference type="GO" id="GO:0051536">
    <property type="term" value="F:iron-sulfur cluster binding"/>
    <property type="evidence" value="ECO:0007669"/>
    <property type="project" value="UniProtKB-KW"/>
</dbReference>
<protein>
    <submittedName>
        <fullName evidence="6">DNA repair photolyase</fullName>
    </submittedName>
</protein>
<dbReference type="Proteomes" id="UP000066624">
    <property type="component" value="Chromosome"/>
</dbReference>
<evidence type="ECO:0000256" key="2">
    <source>
        <dbReference type="ARBA" id="ARBA00023004"/>
    </source>
</evidence>
<dbReference type="SFLD" id="SFLDG01084">
    <property type="entry name" value="Uncharacterised_Radical_SAM_Su"/>
    <property type="match status" value="1"/>
</dbReference>
<keyword evidence="3" id="KW-0411">Iron-sulfur</keyword>
<sequence>MGHQASASAESHGLAKITVFLYSFSMKPQSNQAGRGLQHNTPSRFSRQTSQSIDDGWQEELDALPRLATELRPEIARSIVSRNQSPDVPLKRSINPYRGCEHGCVYCFARPSHAYLDLSPGLDFETRLSYKSNAVELLEERFRQPNYRVEPIALGINTDAYQPVERKLRLTRRLLELMLEYRHPVSLLTKGVTLLRDLDILEALAERNLVSVSISITTLNQDLKRRMEPRTASPRARLNMLSRLREIGIEPGVMVAPIIPAINDRELESILARAAGAGATRAGYVVLRLPHELKTLFRDWLAEHFPERARHVMSLVQQLHGGQDYDPSFGLRQTGQGAFAQLLAQRFAVAVRRHGLDRDGRPELDCSAFRRPSRQGDQFHLI</sequence>
<accession>A0A0K0XUV8</accession>
<evidence type="ECO:0000256" key="3">
    <source>
        <dbReference type="ARBA" id="ARBA00023014"/>
    </source>
</evidence>
<dbReference type="STRING" id="1579979.WM2015_1120"/>
<dbReference type="InterPro" id="IPR006638">
    <property type="entry name" value="Elp3/MiaA/NifB-like_rSAM"/>
</dbReference>
<dbReference type="PANTHER" id="PTHR43432:SF3">
    <property type="entry name" value="SLR0285 PROTEIN"/>
    <property type="match status" value="1"/>
</dbReference>
<dbReference type="SMART" id="SM00729">
    <property type="entry name" value="Elp3"/>
    <property type="match status" value="1"/>
</dbReference>
<dbReference type="InterPro" id="IPR058240">
    <property type="entry name" value="rSAM_sf"/>
</dbReference>
<dbReference type="EMBL" id="CP012154">
    <property type="protein sequence ID" value="AKS41494.1"/>
    <property type="molecule type" value="Genomic_DNA"/>
</dbReference>
<evidence type="ECO:0000313" key="6">
    <source>
        <dbReference type="EMBL" id="AKS41494.1"/>
    </source>
</evidence>
<dbReference type="InterPro" id="IPR007197">
    <property type="entry name" value="rSAM"/>
</dbReference>
<dbReference type="GO" id="GO:0046872">
    <property type="term" value="F:metal ion binding"/>
    <property type="evidence" value="ECO:0007669"/>
    <property type="project" value="UniProtKB-KW"/>
</dbReference>
<dbReference type="InterPro" id="IPR040086">
    <property type="entry name" value="MJ0683-like"/>
</dbReference>
<gene>
    <name evidence="6" type="ORF">WM2015_1120</name>
</gene>
<dbReference type="PANTHER" id="PTHR43432">
    <property type="entry name" value="SLR0285 PROTEIN"/>
    <property type="match status" value="1"/>
</dbReference>
<keyword evidence="1" id="KW-0479">Metal-binding</keyword>
<dbReference type="Gene3D" id="3.80.30.30">
    <property type="match status" value="1"/>
</dbReference>
<dbReference type="SUPFAM" id="SSF102114">
    <property type="entry name" value="Radical SAM enzymes"/>
    <property type="match status" value="1"/>
</dbReference>
<dbReference type="GO" id="GO:0016829">
    <property type="term" value="F:lyase activity"/>
    <property type="evidence" value="ECO:0007669"/>
    <property type="project" value="UniProtKB-KW"/>
</dbReference>
<keyword evidence="7" id="KW-1185">Reference proteome</keyword>
<keyword evidence="6" id="KW-0456">Lyase</keyword>
<dbReference type="AlphaFoldDB" id="A0A0K0XUV8"/>
<evidence type="ECO:0000259" key="5">
    <source>
        <dbReference type="SMART" id="SM00729"/>
    </source>
</evidence>
<dbReference type="KEGG" id="wma:WM2015_1120"/>
<dbReference type="CDD" id="cd01335">
    <property type="entry name" value="Radical_SAM"/>
    <property type="match status" value="1"/>
</dbReference>
<dbReference type="NCBIfam" id="NF033668">
    <property type="entry name" value="rSAM_PA0069"/>
    <property type="match status" value="1"/>
</dbReference>
<evidence type="ECO:0000313" key="7">
    <source>
        <dbReference type="Proteomes" id="UP000066624"/>
    </source>
</evidence>
<evidence type="ECO:0000256" key="1">
    <source>
        <dbReference type="ARBA" id="ARBA00022723"/>
    </source>
</evidence>
<keyword evidence="2" id="KW-0408">Iron</keyword>
<organism evidence="6 7">
    <name type="scientific">Wenzhouxiangella marina</name>
    <dbReference type="NCBI Taxonomy" id="1579979"/>
    <lineage>
        <taxon>Bacteria</taxon>
        <taxon>Pseudomonadati</taxon>
        <taxon>Pseudomonadota</taxon>
        <taxon>Gammaproteobacteria</taxon>
        <taxon>Chromatiales</taxon>
        <taxon>Wenzhouxiangellaceae</taxon>
        <taxon>Wenzhouxiangella</taxon>
    </lineage>
</organism>
<reference evidence="6 7" key="1">
    <citation type="submission" date="2015-07" db="EMBL/GenBank/DDBJ databases">
        <authorList>
            <person name="Noorani M."/>
        </authorList>
    </citation>
    <scope>NUCLEOTIDE SEQUENCE [LARGE SCALE GENOMIC DNA]</scope>
    <source>
        <strain evidence="6 7">KCTC 42284</strain>
    </source>
</reference>
<dbReference type="Pfam" id="PF04055">
    <property type="entry name" value="Radical_SAM"/>
    <property type="match status" value="1"/>
</dbReference>
<name>A0A0K0XUV8_9GAMM</name>
<feature type="domain" description="Elp3/MiaA/NifB-like radical SAM core" evidence="5">
    <location>
        <begin position="90"/>
        <end position="315"/>
    </location>
</feature>